<dbReference type="PROSITE" id="PS00149">
    <property type="entry name" value="SULFATASE_2"/>
    <property type="match status" value="1"/>
</dbReference>
<dbReference type="InterPro" id="IPR000917">
    <property type="entry name" value="Sulfatase_N"/>
</dbReference>
<dbReference type="RefSeq" id="WP_228054880.1">
    <property type="nucleotide sequence ID" value="NZ_CP019288.1"/>
</dbReference>
<keyword evidence="2" id="KW-0479">Metal-binding</keyword>
<feature type="signal peptide" evidence="5">
    <location>
        <begin position="1"/>
        <end position="26"/>
    </location>
</feature>
<keyword evidence="4" id="KW-0106">Calcium</keyword>
<dbReference type="SUPFAM" id="SSF53649">
    <property type="entry name" value="Alkaline phosphatase-like"/>
    <property type="match status" value="1"/>
</dbReference>
<evidence type="ECO:0000256" key="1">
    <source>
        <dbReference type="ARBA" id="ARBA00008779"/>
    </source>
</evidence>
<reference evidence="7 8" key="1">
    <citation type="journal article" date="2013" name="Int. J. Syst. Evol. Microbiol.">
        <title>Kordia antarctica sp. nov., isolated from Antarctic seawater.</title>
        <authorList>
            <person name="Baek K."/>
            <person name="Choi A."/>
            <person name="Kang I."/>
            <person name="Lee K."/>
            <person name="Cho J.C."/>
        </authorList>
    </citation>
    <scope>NUCLEOTIDE SEQUENCE [LARGE SCALE GENOMIC DNA]</scope>
    <source>
        <strain evidence="7 8">IMCC3317</strain>
    </source>
</reference>
<dbReference type="Gene3D" id="3.40.720.10">
    <property type="entry name" value="Alkaline Phosphatase, subunit A"/>
    <property type="match status" value="1"/>
</dbReference>
<dbReference type="AlphaFoldDB" id="A0A7L4ZRJ6"/>
<name>A0A7L4ZRJ6_9FLAO</name>
<evidence type="ECO:0000313" key="8">
    <source>
        <dbReference type="Proteomes" id="UP000464657"/>
    </source>
</evidence>
<dbReference type="InterPro" id="IPR017850">
    <property type="entry name" value="Alkaline_phosphatase_core_sf"/>
</dbReference>
<dbReference type="Proteomes" id="UP000464657">
    <property type="component" value="Chromosome"/>
</dbReference>
<keyword evidence="5" id="KW-0732">Signal</keyword>
<evidence type="ECO:0000256" key="3">
    <source>
        <dbReference type="ARBA" id="ARBA00022801"/>
    </source>
</evidence>
<gene>
    <name evidence="7" type="primary">atsA_3</name>
    <name evidence="7" type="ORF">IMCC3317_46470</name>
</gene>
<keyword evidence="8" id="KW-1185">Reference proteome</keyword>
<keyword evidence="3 7" id="KW-0378">Hydrolase</keyword>
<protein>
    <submittedName>
        <fullName evidence="7">Arylsulfatase</fullName>
        <ecNumber evidence="7">3.1.6.1</ecNumber>
    </submittedName>
</protein>
<organism evidence="7 8">
    <name type="scientific">Kordia antarctica</name>
    <dbReference type="NCBI Taxonomy" id="1218801"/>
    <lineage>
        <taxon>Bacteria</taxon>
        <taxon>Pseudomonadati</taxon>
        <taxon>Bacteroidota</taxon>
        <taxon>Flavobacteriia</taxon>
        <taxon>Flavobacteriales</taxon>
        <taxon>Flavobacteriaceae</taxon>
        <taxon>Kordia</taxon>
    </lineage>
</organism>
<dbReference type="PROSITE" id="PS51257">
    <property type="entry name" value="PROKAR_LIPOPROTEIN"/>
    <property type="match status" value="1"/>
</dbReference>
<evidence type="ECO:0000256" key="5">
    <source>
        <dbReference type="SAM" id="SignalP"/>
    </source>
</evidence>
<dbReference type="InterPro" id="IPR050738">
    <property type="entry name" value="Sulfatase"/>
</dbReference>
<evidence type="ECO:0000256" key="4">
    <source>
        <dbReference type="ARBA" id="ARBA00022837"/>
    </source>
</evidence>
<dbReference type="EC" id="3.1.6.1" evidence="7"/>
<feature type="domain" description="Sulfatase N-terminal" evidence="6">
    <location>
        <begin position="49"/>
        <end position="374"/>
    </location>
</feature>
<evidence type="ECO:0000313" key="7">
    <source>
        <dbReference type="EMBL" id="QHI39242.1"/>
    </source>
</evidence>
<evidence type="ECO:0000256" key="2">
    <source>
        <dbReference type="ARBA" id="ARBA00022723"/>
    </source>
</evidence>
<dbReference type="GO" id="GO:0004065">
    <property type="term" value="F:arylsulfatase activity"/>
    <property type="evidence" value="ECO:0007669"/>
    <property type="project" value="UniProtKB-EC"/>
</dbReference>
<dbReference type="GO" id="GO:0046872">
    <property type="term" value="F:metal ion binding"/>
    <property type="evidence" value="ECO:0007669"/>
    <property type="project" value="UniProtKB-KW"/>
</dbReference>
<dbReference type="EMBL" id="CP019288">
    <property type="protein sequence ID" value="QHI39242.1"/>
    <property type="molecule type" value="Genomic_DNA"/>
</dbReference>
<proteinExistence type="inferred from homology"/>
<dbReference type="KEGG" id="kan:IMCC3317_46470"/>
<accession>A0A7L4ZRJ6</accession>
<dbReference type="PANTHER" id="PTHR42693:SF53">
    <property type="entry name" value="ENDO-4-O-SULFATASE"/>
    <property type="match status" value="1"/>
</dbReference>
<dbReference type="Gene3D" id="3.30.1120.10">
    <property type="match status" value="1"/>
</dbReference>
<sequence>MNISSKIMGFSCLLVFLAIGCNSAQKGTTTAKKETSVATKTMVKTPSRPNIIMIMCDDLGYSDVGFNGSKDIKTPNLDALAANGTKFSAAYVPHPFCGPSRAGIMTGRYAHKIGAQFNLPPNSETIGEGIDINEKFFSKVLQESGYKTGLVGKWHLGAVQKYHPNNRGFDDFYGFLGGGHSYFPDDYREKYAQQKANGRKVIFEYLLPLEHNGKEVRENEYLTDALSAQGVRFIDESAKKDSPFFLFMSYNAPHTPLEAKEEDMALYANIKDKKRRTYAAMVHAVDRGVGELVAQLKASGEYENTLIVFLSDNGGRTDRGGTNYPLKEGKGSVFEGGFRVPMFFHWNGVVPAGKTYDSPISALDLYPTFAKLADATIPTTKALDGKDIWNDFMMQKPIRENENIFTMRHRNGYTDVGVRNGEWKAVKVYQQKWKLFNIEDDIEEATDVSANHPTILKELVAQAEAWSKTNIQPRWWHNEKTGVEWKADGMPDFDKTFKLD</sequence>
<comment type="similarity">
    <text evidence="1">Belongs to the sulfatase family.</text>
</comment>
<dbReference type="Pfam" id="PF00884">
    <property type="entry name" value="Sulfatase"/>
    <property type="match status" value="1"/>
</dbReference>
<feature type="chain" id="PRO_5029545482" evidence="5">
    <location>
        <begin position="27"/>
        <end position="500"/>
    </location>
</feature>
<dbReference type="PANTHER" id="PTHR42693">
    <property type="entry name" value="ARYLSULFATASE FAMILY MEMBER"/>
    <property type="match status" value="1"/>
</dbReference>
<evidence type="ECO:0000259" key="6">
    <source>
        <dbReference type="Pfam" id="PF00884"/>
    </source>
</evidence>
<dbReference type="InterPro" id="IPR024607">
    <property type="entry name" value="Sulfatase_CS"/>
</dbReference>